<dbReference type="EMBL" id="MDHH01000001">
    <property type="protein sequence ID" value="OUE04550.1"/>
    <property type="molecule type" value="Genomic_DNA"/>
</dbReference>
<dbReference type="AlphaFoldDB" id="A0A251XMC1"/>
<dbReference type="SUPFAM" id="SSF56112">
    <property type="entry name" value="Protein kinase-like (PK-like)"/>
    <property type="match status" value="1"/>
</dbReference>
<sequence length="268" mass="29987">MQVLALQTRGVNTVSATEPLSGGNSAPVIYRQGNVVYKSSHESTPAVGRLLRYLEQRAPGLTPRFSGVGDDGLQRLEYIPGHLLADQGRLSDTALRDAGAAIRELHDALESYKPNAMDRFYPSFPTEAGSILCHNDLSPWNFILRPDGSMCIIDWDGVGWGAREWDLGYAIKTFVGLEPGTGVANNGTRMCIFLDGYRWSGSPDLILSNVLLRTESMRDLLETGKRNNTPPWSRLYDEGHWGYWSDCYDYIASNMEHWRAPLFRRGIE</sequence>
<keyword evidence="3" id="KW-1185">Reference proteome</keyword>
<dbReference type="InterPro" id="IPR002575">
    <property type="entry name" value="Aminoglycoside_PTrfase"/>
</dbReference>
<gene>
    <name evidence="2" type="ORF">CMMCAS07_06360</name>
</gene>
<evidence type="ECO:0000259" key="1">
    <source>
        <dbReference type="Pfam" id="PF01636"/>
    </source>
</evidence>
<evidence type="ECO:0000313" key="2">
    <source>
        <dbReference type="EMBL" id="OUE04550.1"/>
    </source>
</evidence>
<feature type="domain" description="Aminoglycoside phosphotransferase" evidence="1">
    <location>
        <begin position="127"/>
        <end position="175"/>
    </location>
</feature>
<keyword evidence="2" id="KW-0808">Transferase</keyword>
<dbReference type="Pfam" id="PF01636">
    <property type="entry name" value="APH"/>
    <property type="match status" value="1"/>
</dbReference>
<comment type="caution">
    <text evidence="2">The sequence shown here is derived from an EMBL/GenBank/DDBJ whole genome shotgun (WGS) entry which is preliminary data.</text>
</comment>
<organism evidence="2 3">
    <name type="scientific">Clavibacter michiganensis subsp. michiganensis</name>
    <dbReference type="NCBI Taxonomy" id="33013"/>
    <lineage>
        <taxon>Bacteria</taxon>
        <taxon>Bacillati</taxon>
        <taxon>Actinomycetota</taxon>
        <taxon>Actinomycetes</taxon>
        <taxon>Micrococcales</taxon>
        <taxon>Microbacteriaceae</taxon>
        <taxon>Clavibacter</taxon>
    </lineage>
</organism>
<dbReference type="GO" id="GO:0016740">
    <property type="term" value="F:transferase activity"/>
    <property type="evidence" value="ECO:0007669"/>
    <property type="project" value="UniProtKB-KW"/>
</dbReference>
<name>A0A251XMC1_CLAMM</name>
<dbReference type="Gene3D" id="3.90.1200.10">
    <property type="match status" value="1"/>
</dbReference>
<dbReference type="InterPro" id="IPR011009">
    <property type="entry name" value="Kinase-like_dom_sf"/>
</dbReference>
<accession>A0A251XMC1</accession>
<protein>
    <submittedName>
        <fullName evidence="2">Phosphotransferase enzyme family protein</fullName>
    </submittedName>
</protein>
<reference evidence="2 3" key="1">
    <citation type="submission" date="2016-08" db="EMBL/GenBank/DDBJ databases">
        <title>Genome sequence of Clavibacter michiganensis subsp. michiganensis strain CASJ007.</title>
        <authorList>
            <person name="Thapa S.P."/>
            <person name="Coaker G."/>
        </authorList>
    </citation>
    <scope>NUCLEOTIDE SEQUENCE [LARGE SCALE GENOMIC DNA]</scope>
    <source>
        <strain evidence="2">CASJ007</strain>
    </source>
</reference>
<evidence type="ECO:0000313" key="3">
    <source>
        <dbReference type="Proteomes" id="UP000195062"/>
    </source>
</evidence>
<dbReference type="RefSeq" id="WP_011931284.1">
    <property type="nucleotide sequence ID" value="NZ_CP085106.1"/>
</dbReference>
<proteinExistence type="predicted"/>
<dbReference type="Proteomes" id="UP000195062">
    <property type="component" value="Unassembled WGS sequence"/>
</dbReference>